<dbReference type="GeneID" id="3996633"/>
<evidence type="ECO:0000259" key="1">
    <source>
        <dbReference type="Pfam" id="PF00963"/>
    </source>
</evidence>
<dbReference type="Pfam" id="PF00963">
    <property type="entry name" value="Cohesin"/>
    <property type="match status" value="1"/>
</dbReference>
<feature type="domain" description="Cohesin" evidence="1">
    <location>
        <begin position="55"/>
        <end position="176"/>
    </location>
</feature>
<dbReference type="HOGENOM" id="CLU_1264581_0_0_2"/>
<dbReference type="InterPro" id="IPR008965">
    <property type="entry name" value="CBM2/CBM3_carb-bd_dom_sf"/>
</dbReference>
<evidence type="ECO:0000313" key="3">
    <source>
        <dbReference type="Proteomes" id="UP000001979"/>
    </source>
</evidence>
<dbReference type="AlphaFoldDB" id="Q12XY2"/>
<dbReference type="RefSeq" id="WP_011498852.1">
    <property type="nucleotide sequence ID" value="NC_007955.1"/>
</dbReference>
<dbReference type="CDD" id="cd08547">
    <property type="entry name" value="Type_II_cohesin"/>
    <property type="match status" value="1"/>
</dbReference>
<keyword evidence="3" id="KW-1185">Reference proteome</keyword>
<sequence length="226" mass="23505">MFSIRKVLSIVAIIALVVVLSNISAASTDVILNPSSQINEPGSAGTSSPGMAFTVSSGEVLNVAPGETFNVDVFVSPDVDIAGMQFDLLFDSSKFQIDSVTEGNLFKQSGMGTFFVAASVTPGLLDNTYGCILGNAAVLTPANFATITITANEHASGRSAFILKDVIVSDPKGNAVNVGILNTEVAILVFDISSEHVVEYNDFDRVQENSDVIPGSITVPGTVPGT</sequence>
<proteinExistence type="predicted"/>
<dbReference type="KEGG" id="mbu:Mbur_0729"/>
<protein>
    <submittedName>
        <fullName evidence="2">Protein with cohesin domain</fullName>
    </submittedName>
</protein>
<reference evidence="3" key="1">
    <citation type="journal article" date="2009" name="ISME J.">
        <title>The genome sequence of the psychrophilic archaeon, Methanococcoides burtonii: the role of genome evolution in cold adaptation.</title>
        <authorList>
            <person name="Allen M.A."/>
            <person name="Lauro F.M."/>
            <person name="Williams T.J."/>
            <person name="Burg D."/>
            <person name="Siddiqui K.S."/>
            <person name="De Francisci D."/>
            <person name="Chong K.W."/>
            <person name="Pilak O."/>
            <person name="Chew H.H."/>
            <person name="De Maere M.Z."/>
            <person name="Ting L."/>
            <person name="Katrib M."/>
            <person name="Ng C."/>
            <person name="Sowers K.R."/>
            <person name="Galperin M.Y."/>
            <person name="Anderson I.J."/>
            <person name="Ivanova N."/>
            <person name="Dalin E."/>
            <person name="Martinez M."/>
            <person name="Lapidus A."/>
            <person name="Hauser L."/>
            <person name="Land M."/>
            <person name="Thomas T."/>
            <person name="Cavicchioli R."/>
        </authorList>
    </citation>
    <scope>NUCLEOTIDE SEQUENCE [LARGE SCALE GENOMIC DNA]</scope>
    <source>
        <strain evidence="3">DSM 6242 / NBRC 107633 / OCM 468 / ACE-M</strain>
    </source>
</reference>
<dbReference type="Proteomes" id="UP000001979">
    <property type="component" value="Chromosome"/>
</dbReference>
<gene>
    <name evidence="2" type="ordered locus">Mbur_0729</name>
</gene>
<dbReference type="SUPFAM" id="SSF49384">
    <property type="entry name" value="Carbohydrate-binding domain"/>
    <property type="match status" value="1"/>
</dbReference>
<dbReference type="OrthoDB" id="141669at2157"/>
<accession>Q12XY2</accession>
<dbReference type="InterPro" id="IPR002102">
    <property type="entry name" value="Cohesin_dom"/>
</dbReference>
<dbReference type="Gene3D" id="2.60.40.680">
    <property type="match status" value="1"/>
</dbReference>
<evidence type="ECO:0000313" key="2">
    <source>
        <dbReference type="EMBL" id="ABE51694.1"/>
    </source>
</evidence>
<dbReference type="EMBL" id="CP000300">
    <property type="protein sequence ID" value="ABE51694.1"/>
    <property type="molecule type" value="Genomic_DNA"/>
</dbReference>
<dbReference type="GO" id="GO:0000272">
    <property type="term" value="P:polysaccharide catabolic process"/>
    <property type="evidence" value="ECO:0007669"/>
    <property type="project" value="InterPro"/>
</dbReference>
<organism evidence="2 3">
    <name type="scientific">Methanococcoides burtonii (strain DSM 6242 / NBRC 107633 / OCM 468 / ACE-M)</name>
    <dbReference type="NCBI Taxonomy" id="259564"/>
    <lineage>
        <taxon>Archaea</taxon>
        <taxon>Methanobacteriati</taxon>
        <taxon>Methanobacteriota</taxon>
        <taxon>Stenosarchaea group</taxon>
        <taxon>Methanomicrobia</taxon>
        <taxon>Methanosarcinales</taxon>
        <taxon>Methanosarcinaceae</taxon>
        <taxon>Methanococcoides</taxon>
    </lineage>
</organism>
<name>Q12XY2_METBU</name>
<dbReference type="GO" id="GO:0030246">
    <property type="term" value="F:carbohydrate binding"/>
    <property type="evidence" value="ECO:0007669"/>
    <property type="project" value="InterPro"/>
</dbReference>